<gene>
    <name evidence="1" type="ORF">M5K25_009521</name>
</gene>
<name>A0ABD0V619_DENTH</name>
<accession>A0ABD0V619</accession>
<reference evidence="1 2" key="1">
    <citation type="journal article" date="2024" name="Plant Biotechnol. J.">
        <title>Dendrobium thyrsiflorum genome and its molecular insights into genes involved in important horticultural traits.</title>
        <authorList>
            <person name="Chen B."/>
            <person name="Wang J.Y."/>
            <person name="Zheng P.J."/>
            <person name="Li K.L."/>
            <person name="Liang Y.M."/>
            <person name="Chen X.F."/>
            <person name="Zhang C."/>
            <person name="Zhao X."/>
            <person name="He X."/>
            <person name="Zhang G.Q."/>
            <person name="Liu Z.J."/>
            <person name="Xu Q."/>
        </authorList>
    </citation>
    <scope>NUCLEOTIDE SEQUENCE [LARGE SCALE GENOMIC DNA]</scope>
    <source>
        <strain evidence="1">GZMU011</strain>
    </source>
</reference>
<keyword evidence="2" id="KW-1185">Reference proteome</keyword>
<dbReference type="EMBL" id="JANQDX010000008">
    <property type="protein sequence ID" value="KAL0920388.1"/>
    <property type="molecule type" value="Genomic_DNA"/>
</dbReference>
<evidence type="ECO:0000313" key="2">
    <source>
        <dbReference type="Proteomes" id="UP001552299"/>
    </source>
</evidence>
<sequence length="140" mass="15672">MVTLKMGKVQGGCFSPLVLNGDEEDIIHIAADPYIVTTLRRTRVLRDNVARSLAQRIRSIIRSVRGRGHISEERLIYQISQMHNFNDSWTYRVIGGHDPEDSSNSTHNSDIQCSGIRSASAVVSRSMLGFLGFETLKLVK</sequence>
<comment type="caution">
    <text evidence="1">The sequence shown here is derived from an EMBL/GenBank/DDBJ whole genome shotgun (WGS) entry which is preliminary data.</text>
</comment>
<dbReference type="AlphaFoldDB" id="A0ABD0V619"/>
<dbReference type="Proteomes" id="UP001552299">
    <property type="component" value="Unassembled WGS sequence"/>
</dbReference>
<proteinExistence type="predicted"/>
<evidence type="ECO:0000313" key="1">
    <source>
        <dbReference type="EMBL" id="KAL0920388.1"/>
    </source>
</evidence>
<protein>
    <submittedName>
        <fullName evidence="1">Uncharacterized protein</fullName>
    </submittedName>
</protein>
<organism evidence="1 2">
    <name type="scientific">Dendrobium thyrsiflorum</name>
    <name type="common">Pinecone-like raceme dendrobium</name>
    <name type="synonym">Orchid</name>
    <dbReference type="NCBI Taxonomy" id="117978"/>
    <lineage>
        <taxon>Eukaryota</taxon>
        <taxon>Viridiplantae</taxon>
        <taxon>Streptophyta</taxon>
        <taxon>Embryophyta</taxon>
        <taxon>Tracheophyta</taxon>
        <taxon>Spermatophyta</taxon>
        <taxon>Magnoliopsida</taxon>
        <taxon>Liliopsida</taxon>
        <taxon>Asparagales</taxon>
        <taxon>Orchidaceae</taxon>
        <taxon>Epidendroideae</taxon>
        <taxon>Malaxideae</taxon>
        <taxon>Dendrobiinae</taxon>
        <taxon>Dendrobium</taxon>
    </lineage>
</organism>